<dbReference type="GO" id="GO:0034472">
    <property type="term" value="P:snRNA 3'-end processing"/>
    <property type="evidence" value="ECO:0007669"/>
    <property type="project" value="TreeGrafter"/>
</dbReference>
<evidence type="ECO:0000313" key="8">
    <source>
        <dbReference type="EMBL" id="CAG9861372.1"/>
    </source>
</evidence>
<dbReference type="InterPro" id="IPR011545">
    <property type="entry name" value="DEAD/DEAH_box_helicase_dom"/>
</dbReference>
<dbReference type="SMART" id="SM00487">
    <property type="entry name" value="DEXDc"/>
    <property type="match status" value="1"/>
</dbReference>
<dbReference type="GO" id="GO:0005524">
    <property type="term" value="F:ATP binding"/>
    <property type="evidence" value="ECO:0007669"/>
    <property type="project" value="UniProtKB-KW"/>
</dbReference>
<dbReference type="SMART" id="SM00847">
    <property type="entry name" value="HA2"/>
    <property type="match status" value="1"/>
</dbReference>
<dbReference type="Gene3D" id="3.40.50.300">
    <property type="entry name" value="P-loop containing nucleotide triphosphate hydrolases"/>
    <property type="match status" value="2"/>
</dbReference>
<keyword evidence="5" id="KW-0539">Nucleus</keyword>
<evidence type="ECO:0000256" key="5">
    <source>
        <dbReference type="ARBA" id="ARBA00023242"/>
    </source>
</evidence>
<evidence type="ECO:0000256" key="4">
    <source>
        <dbReference type="ARBA" id="ARBA00022840"/>
    </source>
</evidence>
<accession>A0A9N9TUA2</accession>
<evidence type="ECO:0000313" key="9">
    <source>
        <dbReference type="Proteomes" id="UP001153712"/>
    </source>
</evidence>
<dbReference type="InterPro" id="IPR026236">
    <property type="entry name" value="Int2_metazoa"/>
</dbReference>
<dbReference type="PRINTS" id="PR02105">
    <property type="entry name" value="INTSUBUNIT2"/>
</dbReference>
<dbReference type="CDD" id="cd18791">
    <property type="entry name" value="SF2_C_RHA"/>
    <property type="match status" value="1"/>
</dbReference>
<evidence type="ECO:0000256" key="3">
    <source>
        <dbReference type="ARBA" id="ARBA00022741"/>
    </source>
</evidence>
<evidence type="ECO:0000259" key="7">
    <source>
        <dbReference type="PROSITE" id="PS51194"/>
    </source>
</evidence>
<dbReference type="InterPro" id="IPR011709">
    <property type="entry name" value="DEAD-box_helicase_OB_fold"/>
</dbReference>
<evidence type="ECO:0000256" key="2">
    <source>
        <dbReference type="ARBA" id="ARBA00006705"/>
    </source>
</evidence>
<comment type="subcellular location">
    <subcellularLocation>
        <location evidence="1">Nucleus</location>
    </subcellularLocation>
</comment>
<evidence type="ECO:0008006" key="10">
    <source>
        <dbReference type="Google" id="ProtNLM"/>
    </source>
</evidence>
<protein>
    <recommendedName>
        <fullName evidence="10">ATP-dependent RNA helicase DHX34</fullName>
    </recommendedName>
</protein>
<evidence type="ECO:0000256" key="1">
    <source>
        <dbReference type="ARBA" id="ARBA00004123"/>
    </source>
</evidence>
<organism evidence="8 9">
    <name type="scientific">Phyllotreta striolata</name>
    <name type="common">Striped flea beetle</name>
    <name type="synonym">Crioceris striolata</name>
    <dbReference type="NCBI Taxonomy" id="444603"/>
    <lineage>
        <taxon>Eukaryota</taxon>
        <taxon>Metazoa</taxon>
        <taxon>Ecdysozoa</taxon>
        <taxon>Arthropoda</taxon>
        <taxon>Hexapoda</taxon>
        <taxon>Insecta</taxon>
        <taxon>Pterygota</taxon>
        <taxon>Neoptera</taxon>
        <taxon>Endopterygota</taxon>
        <taxon>Coleoptera</taxon>
        <taxon>Polyphaga</taxon>
        <taxon>Cucujiformia</taxon>
        <taxon>Chrysomeloidea</taxon>
        <taxon>Chrysomelidae</taxon>
        <taxon>Galerucinae</taxon>
        <taxon>Alticini</taxon>
        <taxon>Phyllotreta</taxon>
    </lineage>
</organism>
<dbReference type="EMBL" id="OU900097">
    <property type="protein sequence ID" value="CAG9861372.1"/>
    <property type="molecule type" value="Genomic_DNA"/>
</dbReference>
<dbReference type="OrthoDB" id="3363059at2759"/>
<dbReference type="FunFam" id="3.40.50.300:FF:000725">
    <property type="entry name" value="probable ATP-dependent RNA helicase DHX34"/>
    <property type="match status" value="1"/>
</dbReference>
<dbReference type="PROSITE" id="PS51194">
    <property type="entry name" value="HELICASE_CTER"/>
    <property type="match status" value="1"/>
</dbReference>
<dbReference type="SMART" id="SM00490">
    <property type="entry name" value="HELICc"/>
    <property type="match status" value="1"/>
</dbReference>
<keyword evidence="9" id="KW-1185">Reference proteome</keyword>
<keyword evidence="4" id="KW-0067">ATP-binding</keyword>
<proteinExistence type="inferred from homology"/>
<dbReference type="InterPro" id="IPR007502">
    <property type="entry name" value="Helicase-assoc_dom"/>
</dbReference>
<name>A0A9N9TUA2_PHYSR</name>
<keyword evidence="3" id="KW-0547">Nucleotide-binding</keyword>
<reference evidence="8" key="1">
    <citation type="submission" date="2022-01" db="EMBL/GenBank/DDBJ databases">
        <authorList>
            <person name="King R."/>
        </authorList>
    </citation>
    <scope>NUCLEOTIDE SEQUENCE</scope>
</reference>
<dbReference type="InterPro" id="IPR014001">
    <property type="entry name" value="Helicase_ATP-bd"/>
</dbReference>
<dbReference type="GO" id="GO:0032039">
    <property type="term" value="C:integrator complex"/>
    <property type="evidence" value="ECO:0007669"/>
    <property type="project" value="InterPro"/>
</dbReference>
<dbReference type="Pfam" id="PF07717">
    <property type="entry name" value="OB_NTP_bind"/>
    <property type="match status" value="1"/>
</dbReference>
<dbReference type="InterPro" id="IPR001650">
    <property type="entry name" value="Helicase_C-like"/>
</dbReference>
<dbReference type="Pfam" id="PF00271">
    <property type="entry name" value="Helicase_C"/>
    <property type="match status" value="1"/>
</dbReference>
<feature type="domain" description="Helicase C-terminal" evidence="7">
    <location>
        <begin position="1130"/>
        <end position="1298"/>
    </location>
</feature>
<dbReference type="Pfam" id="PF14750">
    <property type="entry name" value="INTS2"/>
    <property type="match status" value="2"/>
</dbReference>
<comment type="similarity">
    <text evidence="2">Belongs to the Integrator subunit 2 family.</text>
</comment>
<sequence>MTFDRGVEPKVFRAIQHVNMEELAKCTEQEIRPVLPCLVRMGLISPLDTSKKCMNMKVTILTIVSGMELVNSIVALLSIDFHKLEIDVKKEQQLRQKGNTLLNDSVLIGNLSNTSMALEYERSDMTRRLSILLGELLYIHSQIQDGAETNEQESYIKSSELFDNDIFAEELSDIICIALAELPTTLNMCTLVETLLHVHNGPAIICRIVANFPDSFREVTTYLIQTGEKQEENISSVVRTSAISLICKMNPSQALSIRNKCVDLCRMPALAITLSLEQNKNICDDVDGDMVAFISGLLLGNDQTIRNWIALFIRTGQKRKGEVSSNALQQLRDELLKRLQKIIEASSEGELPDSMVVQASALLRLYCALRGIAAIKFQDDEVNYIVQLLTSHPNPTPAGVRFVSIGLCMLIACPSLISLPEHERKNIEWVQWLVKEEAYFETASGVSASFGEMLLLMAIHFHSNQLSAICDLVCATLGMKIAIRHNNMTRMKQVFTQEIFTEQVVTAHAVKVPVTNSLNANMTGFLPIHCIHQLLKSRAFAKHNVNIKKWIYKQICTSVSPLHPVLRMLVEVYVNSIILPNTKNSEHTNKPLTENEIRKVFQSSIFGQYFDQKQSIFTMDFDLSSEYQDVVVDNTSLTPQLLLLYYLLLYEDCRLNNAYILAAVEQTGTKIKKYTPEFMSELPIKYLLHHAQKDQSSYSGLFGPLLKLLATHFPHLTLVEDWLDDMAIQTEYKPTHISEISVIEAFSEIENNPLKCAKLLQNLLKKEAIDIWPFVEIFTQHAKNFLGDNVPRYLQDLYRDVWFRLNTVLPRRLWVLTVKNLVEDCSSLSRIDVAEDPLQIMRCDERVFRCAPMYAVVLRVLRASLASSRSQLMQHFLSNLKFEQSGQVMNESDREEMRRACIAAQKSDFAKLHKLKLFQNDLPIAQHKREILDKLKQSRVLLIAGDTGCGKSTQVPQYVLEAGYNKIACTQPRRIACISLAKRVAYETLTEQKNTVGYQIRFEKSKRASTKVIFLTEGLLLRQASEKETLESYDVVILDEVHERNLHGDFLIGIMKCLMHQRDDFKLILMSATINLELFASYFAEEQIQIIKVPGRLFPIDIQYRPIIKDPYERKRDKLDCTPYLQLLQMIDEKYQPTQKGDMLIFLNGFSEISALAEAVTEYSQFKKNWIVLPLHSSLSLEEQDKVFDYPPEGVRKCIISTNIAETSVTIDGIRFVIDSGKVNRMSYNTNVGVNKLSECNISQDSAKQRAGRAGRTGPGTCFRLYSEEDLKSFEPFTPAEIHQVPLDSLLLHMISLGLHDIANFPFLEKPTSRSLEESMEKLKFIGALELDKEYLKLTQLGDSLSQLPVDLTIGKMLILSTVFGNINSVLALASLLSIQSPLTQQSQRDLQARELRKPLESDHGDPLTLLNYYKEWLNVKQSYTPAKHHSKRDGVSSKVWARKRCLEEQRFYEATKLIEQFREILQEAELLPKLSEAGLSSGERSIRLGELKQLKSMRYRMKNEEKRQNRKQLKYEMYDAPEGDEDGGKMDIRDVEFRITNDFKKLQRLLNEASADTHKDLVLLKLILASGLYPQVAVEDEFNSSKTVLERLYHTKNKNYVFLRPDSYFASNPEVLELHNDDVEVPPPGYFSRRSISRKHQILIYQTILETKKVYLVNAMRMPALQTLLLLGKTVAANETFTKFVIDDFLMIDAPYFGQGKALLLKALTLRRVWKDKLQSKLKDPTNTKIDQREIFYFTEDLIAYMTTEVSYNIKRLLPADLKDIFSHDCRIFESEKISENNKNPFCKDYKITKNFELGGINVTENLVYGCLLQEEWAYAIEQEIINTEFVCKHCKKSRLGSTLFGNIRHETFCSKRSDETAQEPEETEEVVIQPNSKLYHCNVCNKDLMLTPESAAIQMLIETCSETDLDKTIPGRQWALQEVRSLVCSYLHQAFIADTTLCKLVHFQTYPSELIEIVVKGVPSMHICLDFLQELMQQPSLNKQIFGIQLLSHISLQYALPKSLNLCISALNLLYALLGGVSSAQRVKLFKPVLPALVRISEAFPPLTDDIINLLMQLAKICESQASLASHFDAHLGKSLEIASKESGELCDLTQRTFSEILDKAVLKAKIYKQD</sequence>
<dbReference type="PROSITE" id="PS51192">
    <property type="entry name" value="HELICASE_ATP_BIND_1"/>
    <property type="match status" value="1"/>
</dbReference>
<dbReference type="Pfam" id="PF00270">
    <property type="entry name" value="DEAD"/>
    <property type="match status" value="1"/>
</dbReference>
<dbReference type="GO" id="GO:0003676">
    <property type="term" value="F:nucleic acid binding"/>
    <property type="evidence" value="ECO:0007669"/>
    <property type="project" value="InterPro"/>
</dbReference>
<feature type="domain" description="Helicase ATP-binding" evidence="6">
    <location>
        <begin position="932"/>
        <end position="1092"/>
    </location>
</feature>
<dbReference type="InterPro" id="IPR029321">
    <property type="entry name" value="INTS2"/>
</dbReference>
<dbReference type="InterPro" id="IPR027417">
    <property type="entry name" value="P-loop_NTPase"/>
</dbReference>
<dbReference type="PANTHER" id="PTHR28608">
    <property type="entry name" value="INTEGRATOR COMPLEX SUBUNIT 2"/>
    <property type="match status" value="1"/>
</dbReference>
<gene>
    <name evidence="8" type="ORF">PHYEVI_LOCUS7714</name>
</gene>
<dbReference type="Gene3D" id="1.20.120.1080">
    <property type="match status" value="1"/>
</dbReference>
<dbReference type="SUPFAM" id="SSF52540">
    <property type="entry name" value="P-loop containing nucleoside triphosphate hydrolases"/>
    <property type="match status" value="1"/>
</dbReference>
<dbReference type="PANTHER" id="PTHR28608:SF1">
    <property type="entry name" value="INTEGRATOR COMPLEX SUBUNIT 2"/>
    <property type="match status" value="1"/>
</dbReference>
<dbReference type="FunFam" id="1.20.120.1080:FF:000005">
    <property type="entry name" value="ATP-dependent helicase HrpA"/>
    <property type="match status" value="1"/>
</dbReference>
<evidence type="ECO:0000259" key="6">
    <source>
        <dbReference type="PROSITE" id="PS51192"/>
    </source>
</evidence>
<dbReference type="Proteomes" id="UP001153712">
    <property type="component" value="Chromosome 4"/>
</dbReference>